<feature type="binding site" evidence="12">
    <location>
        <position position="179"/>
    </location>
    <ligand>
        <name>Mg(2+)</name>
        <dbReference type="ChEBI" id="CHEBI:18420"/>
    </ligand>
</feature>
<feature type="binding site" evidence="12">
    <location>
        <position position="285"/>
    </location>
    <ligand>
        <name>Mg(2+)</name>
        <dbReference type="ChEBI" id="CHEBI:18420"/>
    </ligand>
</feature>
<dbReference type="GO" id="GO:0016740">
    <property type="term" value="F:transferase activity"/>
    <property type="evidence" value="ECO:0007669"/>
    <property type="project" value="UniProtKB-UniRule"/>
</dbReference>
<dbReference type="InterPro" id="IPR006311">
    <property type="entry name" value="TAT_signal"/>
</dbReference>
<keyword evidence="8" id="KW-0408">Iron</keyword>
<dbReference type="AlphaFoldDB" id="A0A1B7XMR8"/>
<dbReference type="SUPFAM" id="SSF143631">
    <property type="entry name" value="ApbE-like"/>
    <property type="match status" value="1"/>
</dbReference>
<accession>A0A1B7XMR8</accession>
<dbReference type="PANTHER" id="PTHR30040:SF2">
    <property type="entry name" value="FAD:PROTEIN FMN TRANSFERASE"/>
    <property type="match status" value="1"/>
</dbReference>
<keyword evidence="7 11" id="KW-0460">Magnesium</keyword>
<comment type="cofactor">
    <cofactor evidence="12">
        <name>Mg(2+)</name>
        <dbReference type="ChEBI" id="CHEBI:18420"/>
    </cofactor>
    <cofactor evidence="12">
        <name>Mn(2+)</name>
        <dbReference type="ChEBI" id="CHEBI:29035"/>
    </cofactor>
    <text evidence="12">Magnesium. Can also use manganese.</text>
</comment>
<evidence type="ECO:0000313" key="13">
    <source>
        <dbReference type="EMBL" id="OBQ56808.1"/>
    </source>
</evidence>
<evidence type="ECO:0000256" key="9">
    <source>
        <dbReference type="ARBA" id="ARBA00031306"/>
    </source>
</evidence>
<dbReference type="PANTHER" id="PTHR30040">
    <property type="entry name" value="THIAMINE BIOSYNTHESIS LIPOPROTEIN APBE"/>
    <property type="match status" value="1"/>
</dbReference>
<evidence type="ECO:0000256" key="10">
    <source>
        <dbReference type="ARBA" id="ARBA00048540"/>
    </source>
</evidence>
<evidence type="ECO:0000256" key="6">
    <source>
        <dbReference type="ARBA" id="ARBA00022827"/>
    </source>
</evidence>
<name>A0A1B7XMR8_9BACT</name>
<dbReference type="STRING" id="1560234.SP90_01670"/>
<reference evidence="13 14" key="1">
    <citation type="submission" date="2015-01" db="EMBL/GenBank/DDBJ databases">
        <title>Desulfovibrio sp. JC271 draft genome sequence.</title>
        <authorList>
            <person name="Shivani Y."/>
            <person name="Subhash Y."/>
            <person name="Sasikala C."/>
            <person name="Ramana C.V."/>
        </authorList>
    </citation>
    <scope>NUCLEOTIDE SEQUENCE [LARGE SCALE GENOMIC DNA]</scope>
    <source>
        <strain evidence="13 14">JC271</strain>
    </source>
</reference>
<dbReference type="InterPro" id="IPR003374">
    <property type="entry name" value="ApbE-like_sf"/>
</dbReference>
<proteinExistence type="inferred from homology"/>
<comment type="similarity">
    <text evidence="11">Belongs to the ApbE family.</text>
</comment>
<gene>
    <name evidence="13" type="ORF">SP90_01670</name>
</gene>
<dbReference type="InterPro" id="IPR024932">
    <property type="entry name" value="ApbE"/>
</dbReference>
<dbReference type="Proteomes" id="UP000091979">
    <property type="component" value="Unassembled WGS sequence"/>
</dbReference>
<dbReference type="OrthoDB" id="9778595at2"/>
<sequence>MQSELTRRVFLKKIGLLGAGVAVSSLGVISVISAESEYPEISRQFLTMGTLLQITVRGMSRGHAEDVIADAYESVLPEVEILNRHSSASALSVLNSNGHLKNPPESLRRVLTKSLAVYRGTRGAFNPSVAPVVQLLEKGISLSPSDQRDLQKLQNMDSVTVSPQHITLGSREMRLTLDGIGKGYVVDMLSKRLTELGAGTHLVNAGGDIVARTAESSQEPWRIGIQSPVQEGIVSTVSLRNAAIATSGNYEQKFSHIIPHAGLSRLPLSTSVVAQSCVTADALATAAFANPAAVDACTLIVDETGKMQRSTFWVRDITEFENKRG</sequence>
<evidence type="ECO:0000256" key="8">
    <source>
        <dbReference type="ARBA" id="ARBA00023014"/>
    </source>
</evidence>
<evidence type="ECO:0000313" key="14">
    <source>
        <dbReference type="Proteomes" id="UP000091979"/>
    </source>
</evidence>
<dbReference type="PATRIC" id="fig|1560234.3.peg.1207"/>
<keyword evidence="4 11" id="KW-0808">Transferase</keyword>
<evidence type="ECO:0000256" key="3">
    <source>
        <dbReference type="ARBA" id="ARBA00022630"/>
    </source>
</evidence>
<evidence type="ECO:0000256" key="1">
    <source>
        <dbReference type="ARBA" id="ARBA00011955"/>
    </source>
</evidence>
<evidence type="ECO:0000256" key="7">
    <source>
        <dbReference type="ARBA" id="ARBA00022842"/>
    </source>
</evidence>
<dbReference type="GO" id="GO:0051536">
    <property type="term" value="F:iron-sulfur cluster binding"/>
    <property type="evidence" value="ECO:0007669"/>
    <property type="project" value="UniProtKB-KW"/>
</dbReference>
<evidence type="ECO:0000256" key="12">
    <source>
        <dbReference type="PIRSR" id="PIRSR006268-2"/>
    </source>
</evidence>
<comment type="catalytic activity">
    <reaction evidence="10 11">
        <text>L-threonyl-[protein] + FAD = FMN-L-threonyl-[protein] + AMP + H(+)</text>
        <dbReference type="Rhea" id="RHEA:36847"/>
        <dbReference type="Rhea" id="RHEA-COMP:11060"/>
        <dbReference type="Rhea" id="RHEA-COMP:11061"/>
        <dbReference type="ChEBI" id="CHEBI:15378"/>
        <dbReference type="ChEBI" id="CHEBI:30013"/>
        <dbReference type="ChEBI" id="CHEBI:57692"/>
        <dbReference type="ChEBI" id="CHEBI:74257"/>
        <dbReference type="ChEBI" id="CHEBI:456215"/>
        <dbReference type="EC" id="2.7.1.180"/>
    </reaction>
</comment>
<dbReference type="Gene3D" id="3.10.520.10">
    <property type="entry name" value="ApbE-like domains"/>
    <property type="match status" value="1"/>
</dbReference>
<evidence type="ECO:0000256" key="11">
    <source>
        <dbReference type="PIRNR" id="PIRNR006268"/>
    </source>
</evidence>
<dbReference type="Pfam" id="PF02424">
    <property type="entry name" value="ApbE"/>
    <property type="match status" value="1"/>
</dbReference>
<protein>
    <recommendedName>
        <fullName evidence="2 11">FAD:protein FMN transferase</fullName>
        <ecNumber evidence="1 11">2.7.1.180</ecNumber>
    </recommendedName>
    <alternativeName>
        <fullName evidence="9 11">Flavin transferase</fullName>
    </alternativeName>
</protein>
<evidence type="ECO:0000256" key="4">
    <source>
        <dbReference type="ARBA" id="ARBA00022679"/>
    </source>
</evidence>
<keyword evidence="14" id="KW-1185">Reference proteome</keyword>
<dbReference type="RefSeq" id="WP_066851903.1">
    <property type="nucleotide sequence ID" value="NZ_JXMS01000002.1"/>
</dbReference>
<dbReference type="EC" id="2.7.1.180" evidence="1 11"/>
<keyword evidence="3 11" id="KW-0285">Flavoprotein</keyword>
<keyword evidence="5 11" id="KW-0479">Metal-binding</keyword>
<keyword evidence="8" id="KW-0411">Iron-sulfur</keyword>
<comment type="caution">
    <text evidence="13">The sequence shown here is derived from an EMBL/GenBank/DDBJ whole genome shotgun (WGS) entry which is preliminary data.</text>
</comment>
<evidence type="ECO:0000256" key="5">
    <source>
        <dbReference type="ARBA" id="ARBA00022723"/>
    </source>
</evidence>
<keyword evidence="6 11" id="KW-0274">FAD</keyword>
<organism evidence="13 14">
    <name type="scientific">Halodesulfovibrio spirochaetisodalis</name>
    <dbReference type="NCBI Taxonomy" id="1560234"/>
    <lineage>
        <taxon>Bacteria</taxon>
        <taxon>Pseudomonadati</taxon>
        <taxon>Thermodesulfobacteriota</taxon>
        <taxon>Desulfovibrionia</taxon>
        <taxon>Desulfovibrionales</taxon>
        <taxon>Desulfovibrionaceae</taxon>
        <taxon>Halodesulfovibrio</taxon>
    </lineage>
</organism>
<dbReference type="PIRSF" id="PIRSF006268">
    <property type="entry name" value="ApbE"/>
    <property type="match status" value="1"/>
</dbReference>
<evidence type="ECO:0000256" key="2">
    <source>
        <dbReference type="ARBA" id="ARBA00016337"/>
    </source>
</evidence>
<feature type="binding site" evidence="12">
    <location>
        <position position="281"/>
    </location>
    <ligand>
        <name>Mg(2+)</name>
        <dbReference type="ChEBI" id="CHEBI:18420"/>
    </ligand>
</feature>
<dbReference type="PROSITE" id="PS51318">
    <property type="entry name" value="TAT"/>
    <property type="match status" value="1"/>
</dbReference>
<dbReference type="EMBL" id="JXMS01000002">
    <property type="protein sequence ID" value="OBQ56808.1"/>
    <property type="molecule type" value="Genomic_DNA"/>
</dbReference>
<dbReference type="GO" id="GO:0046872">
    <property type="term" value="F:metal ion binding"/>
    <property type="evidence" value="ECO:0007669"/>
    <property type="project" value="UniProtKB-UniRule"/>
</dbReference>